<accession>A0A6P4B5C1</accession>
<dbReference type="PANTHER" id="PTHR11439">
    <property type="entry name" value="GAG-POL-RELATED RETROTRANSPOSON"/>
    <property type="match status" value="1"/>
</dbReference>
<evidence type="ECO:0000259" key="1">
    <source>
        <dbReference type="Pfam" id="PF07727"/>
    </source>
</evidence>
<sequence length="201" mass="22791">MIITGDNVDGIFDLKASFHHTFEMKDLDFFSYFLGLDVIFSDDDIYLSQVKYASDLLARARITDSHTESTPLEPNVRFTPMDDTILVNHTLYQQLVGGLVYLTVTRPDVAYLVHVLSQFLSAPHTTHYAAYSDADWAGDPTDCHSITSYCLFLGDSLIFWQAKKQTFTARLSTETEYDALANINAEVVSIRWLLEYLGVPR</sequence>
<dbReference type="InterPro" id="IPR013103">
    <property type="entry name" value="RVT_2"/>
</dbReference>
<name>A0A6P4B5C1_ARADU</name>
<dbReference type="KEGG" id="adu:107460350"/>
<organism evidence="2 3">
    <name type="scientific">Arachis duranensis</name>
    <name type="common">Wild peanut</name>
    <dbReference type="NCBI Taxonomy" id="130453"/>
    <lineage>
        <taxon>Eukaryota</taxon>
        <taxon>Viridiplantae</taxon>
        <taxon>Streptophyta</taxon>
        <taxon>Embryophyta</taxon>
        <taxon>Tracheophyta</taxon>
        <taxon>Spermatophyta</taxon>
        <taxon>Magnoliopsida</taxon>
        <taxon>eudicotyledons</taxon>
        <taxon>Gunneridae</taxon>
        <taxon>Pentapetalae</taxon>
        <taxon>rosids</taxon>
        <taxon>fabids</taxon>
        <taxon>Fabales</taxon>
        <taxon>Fabaceae</taxon>
        <taxon>Papilionoideae</taxon>
        <taxon>50 kb inversion clade</taxon>
        <taxon>dalbergioids sensu lato</taxon>
        <taxon>Dalbergieae</taxon>
        <taxon>Pterocarpus clade</taxon>
        <taxon>Arachis</taxon>
    </lineage>
</organism>
<dbReference type="PANTHER" id="PTHR11439:SF461">
    <property type="entry name" value="OS10G0432200 PROTEIN"/>
    <property type="match status" value="1"/>
</dbReference>
<dbReference type="GeneID" id="107460350"/>
<dbReference type="SUPFAM" id="SSF56672">
    <property type="entry name" value="DNA/RNA polymerases"/>
    <property type="match status" value="1"/>
</dbReference>
<evidence type="ECO:0000313" key="3">
    <source>
        <dbReference type="RefSeq" id="XP_015934193.1"/>
    </source>
</evidence>
<keyword evidence="2" id="KW-1185">Reference proteome</keyword>
<protein>
    <submittedName>
        <fullName evidence="3">Uncharacterized mitochondrial protein AtMg00810-like</fullName>
    </submittedName>
</protein>
<dbReference type="Proteomes" id="UP000515211">
    <property type="component" value="Chromosome 8"/>
</dbReference>
<reference evidence="3" key="2">
    <citation type="submission" date="2025-08" db="UniProtKB">
        <authorList>
            <consortium name="RefSeq"/>
        </authorList>
    </citation>
    <scope>IDENTIFICATION</scope>
    <source>
        <tissue evidence="3">Whole plant</tissue>
    </source>
</reference>
<dbReference type="Pfam" id="PF07727">
    <property type="entry name" value="RVT_2"/>
    <property type="match status" value="1"/>
</dbReference>
<proteinExistence type="predicted"/>
<feature type="domain" description="Reverse transcriptase Ty1/copia-type" evidence="1">
    <location>
        <begin position="1"/>
        <end position="73"/>
    </location>
</feature>
<dbReference type="CDD" id="cd09272">
    <property type="entry name" value="RNase_HI_RT_Ty1"/>
    <property type="match status" value="1"/>
</dbReference>
<dbReference type="AlphaFoldDB" id="A0A6P4B5C1"/>
<dbReference type="RefSeq" id="XP_015934193.1">
    <property type="nucleotide sequence ID" value="XM_016078707.1"/>
</dbReference>
<reference evidence="2" key="1">
    <citation type="journal article" date="2016" name="Nat. Genet.">
        <title>The genome sequences of Arachis duranensis and Arachis ipaensis, the diploid ancestors of cultivated peanut.</title>
        <authorList>
            <person name="Bertioli D.J."/>
            <person name="Cannon S.B."/>
            <person name="Froenicke L."/>
            <person name="Huang G."/>
            <person name="Farmer A.D."/>
            <person name="Cannon E.K."/>
            <person name="Liu X."/>
            <person name="Gao D."/>
            <person name="Clevenger J."/>
            <person name="Dash S."/>
            <person name="Ren L."/>
            <person name="Moretzsohn M.C."/>
            <person name="Shirasawa K."/>
            <person name="Huang W."/>
            <person name="Vidigal B."/>
            <person name="Abernathy B."/>
            <person name="Chu Y."/>
            <person name="Niederhuth C.E."/>
            <person name="Umale P."/>
            <person name="Araujo A.C."/>
            <person name="Kozik A."/>
            <person name="Kim K.D."/>
            <person name="Burow M.D."/>
            <person name="Varshney R.K."/>
            <person name="Wang X."/>
            <person name="Zhang X."/>
            <person name="Barkley N."/>
            <person name="Guimaraes P.M."/>
            <person name="Isobe S."/>
            <person name="Guo B."/>
            <person name="Liao B."/>
            <person name="Stalker H.T."/>
            <person name="Schmitz R.J."/>
            <person name="Scheffler B.E."/>
            <person name="Leal-Bertioli S.C."/>
            <person name="Xun X."/>
            <person name="Jackson S.A."/>
            <person name="Michelmore R."/>
            <person name="Ozias-Akins P."/>
        </authorList>
    </citation>
    <scope>NUCLEOTIDE SEQUENCE [LARGE SCALE GENOMIC DNA]</scope>
    <source>
        <strain evidence="2">cv. V14167</strain>
    </source>
</reference>
<gene>
    <name evidence="3" type="primary">LOC107460350</name>
</gene>
<dbReference type="InterPro" id="IPR043502">
    <property type="entry name" value="DNA/RNA_pol_sf"/>
</dbReference>
<evidence type="ECO:0000313" key="2">
    <source>
        <dbReference type="Proteomes" id="UP000515211"/>
    </source>
</evidence>